<evidence type="ECO:0000256" key="1">
    <source>
        <dbReference type="ARBA" id="ARBA00004240"/>
    </source>
</evidence>
<organism evidence="8 9">
    <name type="scientific">Periplaneta americana</name>
    <name type="common">American cockroach</name>
    <name type="synonym">Blatta americana</name>
    <dbReference type="NCBI Taxonomy" id="6978"/>
    <lineage>
        <taxon>Eukaryota</taxon>
        <taxon>Metazoa</taxon>
        <taxon>Ecdysozoa</taxon>
        <taxon>Arthropoda</taxon>
        <taxon>Hexapoda</taxon>
        <taxon>Insecta</taxon>
        <taxon>Pterygota</taxon>
        <taxon>Neoptera</taxon>
        <taxon>Polyneoptera</taxon>
        <taxon>Dictyoptera</taxon>
        <taxon>Blattodea</taxon>
        <taxon>Blattoidea</taxon>
        <taxon>Blattidae</taxon>
        <taxon>Blattinae</taxon>
        <taxon>Periplaneta</taxon>
    </lineage>
</organism>
<dbReference type="EMBL" id="JAJSOF020000036">
    <property type="protein sequence ID" value="KAJ4428682.1"/>
    <property type="molecule type" value="Genomic_DNA"/>
</dbReference>
<evidence type="ECO:0000256" key="4">
    <source>
        <dbReference type="PROSITE-ProRule" id="PRU00339"/>
    </source>
</evidence>
<dbReference type="Pfam" id="PF13181">
    <property type="entry name" value="TPR_8"/>
    <property type="match status" value="3"/>
</dbReference>
<feature type="region of interest" description="Disordered" evidence="5">
    <location>
        <begin position="492"/>
        <end position="520"/>
    </location>
</feature>
<protein>
    <recommendedName>
        <fullName evidence="7">J domain-containing protein</fullName>
    </recommendedName>
</protein>
<keyword evidence="9" id="KW-1185">Reference proteome</keyword>
<feature type="repeat" description="TPR" evidence="4">
    <location>
        <begin position="265"/>
        <end position="298"/>
    </location>
</feature>
<dbReference type="PANTHER" id="PTHR44140:SF2">
    <property type="entry name" value="LD25575P"/>
    <property type="match status" value="1"/>
</dbReference>
<dbReference type="SMART" id="SM00271">
    <property type="entry name" value="DnaJ"/>
    <property type="match status" value="1"/>
</dbReference>
<dbReference type="SMART" id="SM00028">
    <property type="entry name" value="TPR"/>
    <property type="match status" value="7"/>
</dbReference>
<dbReference type="PANTHER" id="PTHR44140">
    <property type="entry name" value="LD25575P"/>
    <property type="match status" value="1"/>
</dbReference>
<proteinExistence type="predicted"/>
<dbReference type="Proteomes" id="UP001148838">
    <property type="component" value="Unassembled WGS sequence"/>
</dbReference>
<feature type="repeat" description="TPR" evidence="4">
    <location>
        <begin position="151"/>
        <end position="184"/>
    </location>
</feature>
<dbReference type="InterPro" id="IPR036869">
    <property type="entry name" value="J_dom_sf"/>
</dbReference>
<accession>A0ABQ8S3V6</accession>
<keyword evidence="2 6" id="KW-0732">Signal</keyword>
<evidence type="ECO:0000313" key="9">
    <source>
        <dbReference type="Proteomes" id="UP001148838"/>
    </source>
</evidence>
<dbReference type="PROSITE" id="PS50005">
    <property type="entry name" value="TPR"/>
    <property type="match status" value="4"/>
</dbReference>
<dbReference type="CDD" id="cd06257">
    <property type="entry name" value="DnaJ"/>
    <property type="match status" value="1"/>
</dbReference>
<keyword evidence="3" id="KW-0256">Endoplasmic reticulum</keyword>
<feature type="signal peptide" evidence="6">
    <location>
        <begin position="1"/>
        <end position="30"/>
    </location>
</feature>
<dbReference type="InterPro" id="IPR011990">
    <property type="entry name" value="TPR-like_helical_dom_sf"/>
</dbReference>
<dbReference type="Pfam" id="PF00226">
    <property type="entry name" value="DnaJ"/>
    <property type="match status" value="1"/>
</dbReference>
<gene>
    <name evidence="8" type="ORF">ANN_25675</name>
</gene>
<dbReference type="InterPro" id="IPR051727">
    <property type="entry name" value="DnaJ_C3_Co-chaperones"/>
</dbReference>
<dbReference type="SUPFAM" id="SSF46565">
    <property type="entry name" value="Chaperone J-domain"/>
    <property type="match status" value="1"/>
</dbReference>
<reference evidence="8 9" key="1">
    <citation type="journal article" date="2022" name="Allergy">
        <title>Genome assembly and annotation of Periplaneta americana reveal a comprehensive cockroach allergen profile.</title>
        <authorList>
            <person name="Wang L."/>
            <person name="Xiong Q."/>
            <person name="Saelim N."/>
            <person name="Wang L."/>
            <person name="Nong W."/>
            <person name="Wan A.T."/>
            <person name="Shi M."/>
            <person name="Liu X."/>
            <person name="Cao Q."/>
            <person name="Hui J.H.L."/>
            <person name="Sookrung N."/>
            <person name="Leung T.F."/>
            <person name="Tungtrongchitr A."/>
            <person name="Tsui S.K.W."/>
        </authorList>
    </citation>
    <scope>NUCLEOTIDE SEQUENCE [LARGE SCALE GENOMIC DNA]</scope>
    <source>
        <strain evidence="8">PWHHKU_190912</strain>
    </source>
</reference>
<feature type="repeat" description="TPR" evidence="4">
    <location>
        <begin position="382"/>
        <end position="415"/>
    </location>
</feature>
<keyword evidence="4" id="KW-0802">TPR repeat</keyword>
<name>A0ABQ8S3V6_PERAM</name>
<dbReference type="Gene3D" id="1.10.287.110">
    <property type="entry name" value="DnaJ domain"/>
    <property type="match status" value="1"/>
</dbReference>
<dbReference type="Gene3D" id="1.25.40.10">
    <property type="entry name" value="Tetratricopeptide repeat domain"/>
    <property type="match status" value="1"/>
</dbReference>
<dbReference type="PRINTS" id="PR00625">
    <property type="entry name" value="JDOMAIN"/>
</dbReference>
<evidence type="ECO:0000313" key="8">
    <source>
        <dbReference type="EMBL" id="KAJ4428682.1"/>
    </source>
</evidence>
<feature type="chain" id="PRO_5047284223" description="J domain-containing protein" evidence="6">
    <location>
        <begin position="31"/>
        <end position="535"/>
    </location>
</feature>
<comment type="subcellular location">
    <subcellularLocation>
        <location evidence="1">Endoplasmic reticulum</location>
    </subcellularLocation>
</comment>
<feature type="repeat" description="TPR" evidence="4">
    <location>
        <begin position="117"/>
        <end position="150"/>
    </location>
</feature>
<feature type="compositionally biased region" description="Basic and acidic residues" evidence="5">
    <location>
        <begin position="492"/>
        <end position="501"/>
    </location>
</feature>
<evidence type="ECO:0000256" key="6">
    <source>
        <dbReference type="SAM" id="SignalP"/>
    </source>
</evidence>
<evidence type="ECO:0000256" key="5">
    <source>
        <dbReference type="SAM" id="MobiDB-lite"/>
    </source>
</evidence>
<dbReference type="InterPro" id="IPR001623">
    <property type="entry name" value="DnaJ_domain"/>
</dbReference>
<evidence type="ECO:0000256" key="3">
    <source>
        <dbReference type="ARBA" id="ARBA00022824"/>
    </source>
</evidence>
<dbReference type="PROSITE" id="PS50076">
    <property type="entry name" value="DNAJ_2"/>
    <property type="match status" value="1"/>
</dbReference>
<dbReference type="InterPro" id="IPR019734">
    <property type="entry name" value="TPR_rpt"/>
</dbReference>
<evidence type="ECO:0000259" key="7">
    <source>
        <dbReference type="PROSITE" id="PS50076"/>
    </source>
</evidence>
<feature type="domain" description="J" evidence="7">
    <location>
        <begin position="436"/>
        <end position="503"/>
    </location>
</feature>
<sequence length="535" mass="61639">MDCWQASSWRICSAWVFLLVLDLTFDVSDSTSQSEVNKHLEMGRDLLSRGQFQDALSHYHAAVEYAIREVQDNSLELNGLHQFLVYADDVNMLGENAQTIRENTEILLEAKGDPSNYLTYFKRGTVYLALGKSKFALQDLDKVLQLKPDFTSARLQRGNVHLKQAQLNEAKEDFKKVLETEPNNEEAHRGLSKVEPTRDDISLAKAFVRGRDYRAAVELITKIIEVCPWSSMLRELRADCHVALGDTMSAISDIRSTTKLLSDNTAGFFKLATLYYQRGEPTESLKEVRECLRLDPEHKDCFPHYKVVKKVDKLINDAQEAINSKDYQDCIESANKVLKVETSVQMIIFLAKEKLCHCYLHNDQLPLSLQSCREALEINKDPRILCDRAEAYINSEMFDDAIHDYQDALELDENYNRAKEGKQRAQKLQKQAERRDYYKILGVSRTASKKDIIKAYRKAAQKWHPDNFQGDEKKIAEKKFIDIAAAKEVLTDPEKREKYDNGEDPLDPEAQGNQGFNPFHHHFHNSPFQFKFHFN</sequence>
<dbReference type="SUPFAM" id="SSF48452">
    <property type="entry name" value="TPR-like"/>
    <property type="match status" value="1"/>
</dbReference>
<comment type="caution">
    <text evidence="8">The sequence shown here is derived from an EMBL/GenBank/DDBJ whole genome shotgun (WGS) entry which is preliminary data.</text>
</comment>
<evidence type="ECO:0000256" key="2">
    <source>
        <dbReference type="ARBA" id="ARBA00022729"/>
    </source>
</evidence>